<dbReference type="PANTHER" id="PTHR43903">
    <property type="entry name" value="NEUROLIGIN"/>
    <property type="match status" value="1"/>
</dbReference>
<protein>
    <submittedName>
        <fullName evidence="9">Uncharacterized protein</fullName>
    </submittedName>
</protein>
<dbReference type="PRINTS" id="PR01090">
    <property type="entry name" value="NEUROLIGIN"/>
</dbReference>
<keyword evidence="4 8" id="KW-0472">Membrane</keyword>
<comment type="similarity">
    <text evidence="2">Belongs to the type-B carboxylesterase/lipase family.</text>
</comment>
<keyword evidence="8" id="KW-0812">Transmembrane</keyword>
<keyword evidence="3" id="KW-1003">Cell membrane</keyword>
<evidence type="ECO:0000256" key="4">
    <source>
        <dbReference type="ARBA" id="ARBA00023136"/>
    </source>
</evidence>
<evidence type="ECO:0000256" key="6">
    <source>
        <dbReference type="ARBA" id="ARBA00023180"/>
    </source>
</evidence>
<feature type="transmembrane region" description="Helical" evidence="8">
    <location>
        <begin position="221"/>
        <end position="247"/>
    </location>
</feature>
<evidence type="ECO:0000256" key="2">
    <source>
        <dbReference type="ARBA" id="ARBA00005964"/>
    </source>
</evidence>
<feature type="compositionally biased region" description="Pro residues" evidence="7">
    <location>
        <begin position="321"/>
        <end position="332"/>
    </location>
</feature>
<evidence type="ECO:0000256" key="3">
    <source>
        <dbReference type="ARBA" id="ARBA00022475"/>
    </source>
</evidence>
<organism evidence="9 10">
    <name type="scientific">Polyplax serrata</name>
    <name type="common">Common mouse louse</name>
    <dbReference type="NCBI Taxonomy" id="468196"/>
    <lineage>
        <taxon>Eukaryota</taxon>
        <taxon>Metazoa</taxon>
        <taxon>Ecdysozoa</taxon>
        <taxon>Arthropoda</taxon>
        <taxon>Hexapoda</taxon>
        <taxon>Insecta</taxon>
        <taxon>Pterygota</taxon>
        <taxon>Neoptera</taxon>
        <taxon>Paraneoptera</taxon>
        <taxon>Psocodea</taxon>
        <taxon>Troctomorpha</taxon>
        <taxon>Phthiraptera</taxon>
        <taxon>Anoplura</taxon>
        <taxon>Polyplacidae</taxon>
        <taxon>Polyplax</taxon>
    </lineage>
</organism>
<feature type="region of interest" description="Disordered" evidence="7">
    <location>
        <begin position="163"/>
        <end position="188"/>
    </location>
</feature>
<evidence type="ECO:0000256" key="8">
    <source>
        <dbReference type="SAM" id="Phobius"/>
    </source>
</evidence>
<feature type="region of interest" description="Disordered" evidence="7">
    <location>
        <begin position="40"/>
        <end position="63"/>
    </location>
</feature>
<dbReference type="InterPro" id="IPR029058">
    <property type="entry name" value="AB_hydrolase_fold"/>
</dbReference>
<feature type="compositionally biased region" description="Basic and acidic residues" evidence="7">
    <location>
        <begin position="10"/>
        <end position="20"/>
    </location>
</feature>
<dbReference type="InterPro" id="IPR051093">
    <property type="entry name" value="Neuroligin/BSAL"/>
</dbReference>
<dbReference type="Gene3D" id="3.40.50.1820">
    <property type="entry name" value="alpha/beta hydrolase"/>
    <property type="match status" value="1"/>
</dbReference>
<comment type="subcellular location">
    <subcellularLocation>
        <location evidence="1">Cell membrane</location>
    </subcellularLocation>
</comment>
<feature type="region of interest" description="Disordered" evidence="7">
    <location>
        <begin position="1"/>
        <end position="20"/>
    </location>
</feature>
<evidence type="ECO:0000256" key="1">
    <source>
        <dbReference type="ARBA" id="ARBA00004236"/>
    </source>
</evidence>
<accession>A0ABR1AI12</accession>
<gene>
    <name evidence="9" type="ORF">RUM44_003486</name>
</gene>
<evidence type="ECO:0000313" key="10">
    <source>
        <dbReference type="Proteomes" id="UP001359485"/>
    </source>
</evidence>
<proteinExistence type="inferred from homology"/>
<dbReference type="Proteomes" id="UP001359485">
    <property type="component" value="Unassembled WGS sequence"/>
</dbReference>
<reference evidence="9 10" key="1">
    <citation type="submission" date="2023-09" db="EMBL/GenBank/DDBJ databases">
        <title>Genomes of two closely related lineages of the louse Polyplax serrata with different host specificities.</title>
        <authorList>
            <person name="Martinu J."/>
            <person name="Tarabai H."/>
            <person name="Stefka J."/>
            <person name="Hypsa V."/>
        </authorList>
    </citation>
    <scope>NUCLEOTIDE SEQUENCE [LARGE SCALE GENOMIC DNA]</scope>
    <source>
        <strain evidence="9">98ZLc_SE</strain>
    </source>
</reference>
<dbReference type="EMBL" id="JAWJWF010000049">
    <property type="protein sequence ID" value="KAK6619104.1"/>
    <property type="molecule type" value="Genomic_DNA"/>
</dbReference>
<evidence type="ECO:0000256" key="7">
    <source>
        <dbReference type="SAM" id="MobiDB-lite"/>
    </source>
</evidence>
<keyword evidence="6" id="KW-0325">Glycoprotein</keyword>
<evidence type="ECO:0000313" key="9">
    <source>
        <dbReference type="EMBL" id="KAK6619104.1"/>
    </source>
</evidence>
<dbReference type="InterPro" id="IPR000460">
    <property type="entry name" value="Nlgn"/>
</dbReference>
<comment type="caution">
    <text evidence="9">The sequence shown here is derived from an EMBL/GenBank/DDBJ whole genome shotgun (WGS) entry which is preliminary data.</text>
</comment>
<keyword evidence="5" id="KW-1015">Disulfide bond</keyword>
<evidence type="ECO:0000256" key="5">
    <source>
        <dbReference type="ARBA" id="ARBA00023157"/>
    </source>
</evidence>
<feature type="region of interest" description="Disordered" evidence="7">
    <location>
        <begin position="372"/>
        <end position="392"/>
    </location>
</feature>
<keyword evidence="10" id="KW-1185">Reference proteome</keyword>
<feature type="region of interest" description="Disordered" evidence="7">
    <location>
        <begin position="305"/>
        <end position="335"/>
    </location>
</feature>
<name>A0ABR1AI12_POLSC</name>
<keyword evidence="8" id="KW-1133">Transmembrane helix</keyword>
<sequence>MSRRSVLVRRKTENQNLKKKEEKTNVLKCNRLFIHMYIDPNSSGSSKSESREPEIQPKLNMPDVKESSPTFWDTYDSINQLYLEISSKAEMKSHYRGHKMSLWLNLIPQLHRPGVDDLNMRHHHFQEESAQFYDGSVRPQSLQRPSFVMTATASTTPATTLTSVETPLSTPKDYPTTTECPPNVTGSAVSQNTIRPASDNDGSNNNHNLFRKLASSHYQSYTTALTVTIAVGCFLLLLNILIFAGIYHQRDRNGHGTFDDKKKDEMMEVESYSSSSGDVEATKQALAGHHKLSAERGMEISLQEFKSSPPSGLKKPNCTNPLPPSYDPPPDPMKMHRRLSGSILYSPSIPEPPPPPKNQPPILLGGGILIQQGAPQTPGCPKKRVQIQEISV</sequence>